<dbReference type="EMBL" id="JAFNEN010000363">
    <property type="protein sequence ID" value="KAG8184768.1"/>
    <property type="molecule type" value="Genomic_DNA"/>
</dbReference>
<dbReference type="GO" id="GO:0000723">
    <property type="term" value="P:telomere maintenance"/>
    <property type="evidence" value="ECO:0007669"/>
    <property type="project" value="InterPro"/>
</dbReference>
<dbReference type="EC" id="5.6.2.3" evidence="1"/>
<evidence type="ECO:0000313" key="7">
    <source>
        <dbReference type="Proteomes" id="UP000827092"/>
    </source>
</evidence>
<dbReference type="InterPro" id="IPR036691">
    <property type="entry name" value="Endo/exonu/phosph_ase_sf"/>
</dbReference>
<keyword evidence="1" id="KW-0227">DNA damage</keyword>
<comment type="caution">
    <text evidence="6">The sequence shown here is derived from an EMBL/GenBank/DDBJ whole genome shotgun (WGS) entry which is preliminary data.</text>
</comment>
<dbReference type="Pfam" id="PF20209">
    <property type="entry name" value="DUF6570"/>
    <property type="match status" value="1"/>
</dbReference>
<dbReference type="InterPro" id="IPR046700">
    <property type="entry name" value="DUF6570"/>
</dbReference>
<keyword evidence="1" id="KW-0378">Hydrolase</keyword>
<dbReference type="InterPro" id="IPR010285">
    <property type="entry name" value="DNA_helicase_pif1-like_DEAD"/>
</dbReference>
<dbReference type="GO" id="GO:0043139">
    <property type="term" value="F:5'-3' DNA helicase activity"/>
    <property type="evidence" value="ECO:0007669"/>
    <property type="project" value="UniProtKB-EC"/>
</dbReference>
<protein>
    <recommendedName>
        <fullName evidence="1">ATP-dependent DNA helicase</fullName>
        <ecNumber evidence="1">5.6.2.3</ecNumber>
    </recommendedName>
</protein>
<sequence>MKDVAVREVEQAKDSERRRKCRENVEVREIEQAKNTERRKESREDVAVREVEQAKDSERRRKCRENVEVREIEQEKNTERRKESREDVAVREVEQAKDSERRRKCRENVEVREIEQEKNTERRKESREDVAVREVEQAKDSERRRKCRENVEVREIEQEKDTERRKESREDVAVREVEQAKDSERRRKCRENVEVREIEQEKNTERRKESREDVAVRAVEQAKDSERRKRKRENYGNRTAEQKRNTEMKRGKRSSSVKVFPRLEAVEQPQVENLIPSTSAAAILLNEEALYDTYKKAIKMGPTFSCTCCENLFFQKAVHMIKKELLTAKINSFLQKELSYILRNESFILCGTCKINIFSCKVPRLSITNGLIFQKKPGNLLPLTTLEERLVSPRIPFMNIRPLGIDKQFGARGSIVNVPVSVDNMVSVLPRKFDESQTIQLKLMRRIGFKKPYLYETIRPSVVHSWAEFLVKQPLYTEHQIALSKSYLEENANQVENFIAEDGDKDADPVANTVQDTWDEELDDDAQEFDFSHLDETLLEPTEGIKFAPGEGNTPLSIFFDKDCEELSFPSIYQGMRRNTNSRLSVRDVAKSELRRTDRRCAENIPNIFFKHMRCSMDRVHSSVSLCLRKAKNLDVTAADLLDAKVVDSIVHKDAGYQVLKSERSSPSFWESKKKDLMAMIRQLGLPTFFFTCSAAETHWKELLAILHSVVNGQDISLEDAGNLPYAVKRDLIRKDPVTTARYFEHKMRELFKVILSSVGPFKDHPIQDFYHRVEFQHRGSPHIHCLLWAVDAPSFDPEGPTLNCEIFIDQFITCSSDHDLSSLQKHRHSHTCKKTIKDQNSCRFGLPAPPMTQTKILLPFIEDEEAVEKKSENFKALQDLLSNIHKGRIHFDTFTDFLHHLNLKSEEEYISLLRSNLKKPTVFVKRSLNDLAVNTYNTKILSLCCSNMDLQFVLDAFACAHYILSYINKSDRGMSKLMRDSLEQSRKGNLGIKDRLKKLGNTFINASEVSAQEAIYLILGMPLSRCSRGIVYINTSPADQRVRLAKTTLQLQQLPPGSKDVFASGLLEHYVQRPRVLENICLADFASLFDFSKKCTSKIFVPAPENDDEDAESLETVSHDWLPLLDESGYVRRRNKSKVIRYRKYNETQDPLNFYREKIMLFIPWRNEAAEITKTNVREKYESHRDCIERISNIYSAKQSQDVDRIIQEGIPREGDDENTEQVVNETNFENEFEVFRLGHDEVNLFSDEAKEESSTNKVVHFQPPKQVSPLEFSQLVRSLNVEQRRYFLHVLHSLKNGRVFQDFVTGGAGTGKSRLIKTIYQASVRFFAKAAGSNPVATSVILCAPTGKAAHNIGGSTLHSIFHLPVTQFQNEMPDLSADLTNRMCSHLCDCKLLIIDEVSMVGRRQFYQVDKRLKQIFKSHENFGGISVLCLGDFHQLKPVGDSYVFSSGRANQLQNLGQSLWEGFSIFELTTVMRQRDDVAFAVALNHMSSAVMTPEDVQLLKNCEVKPERQPPSSAIHLFQSNAEADAFNTTAILFKPGDSLTASAIDHCSGDGPQGKKDEFLLQFKKKSPNETLGLASVLILKKEVRYMLRINLDTSDGLVNGAVGKLKRVDQGESPKYGTIPVRVWIEFEDTNTGSNCRSTFIEWMKREGIPNSWTPIEPVCRQLSTGKRAPYQVVRRQFPIVPAEAITIHKSQGSTYSQVVLTIPKKIERSSLYVACSRVTSASGLFIYGEFRPPPPPSDTHPVAQEMSRLKSDSSVCLMQDLIFHDTRTKIFCHNIQSLHAHLEDLISDQDILSFADVIATVENWSLYKDKFNIPGFECIQRTDGKPPRNPMGITTFKKNGTHGSFFDETVQYSDNGHLEVGITKFEDVYLILVYKSPNYPSDSLFQNLNDMLSDLNTEKIVVVGDFNINWKKSAAKFRSWMSKYKLRMALPDSSSTDAGTQIDLCFTTIDSLNAIYYESAHSFHKPLWIFL</sequence>
<evidence type="ECO:0000259" key="3">
    <source>
        <dbReference type="Pfam" id="PF05970"/>
    </source>
</evidence>
<gene>
    <name evidence="6" type="ORF">JTE90_019364</name>
</gene>
<feature type="compositionally biased region" description="Basic and acidic residues" evidence="2">
    <location>
        <begin position="72"/>
        <end position="227"/>
    </location>
</feature>
<keyword evidence="1" id="KW-0233">DNA recombination</keyword>
<accession>A0AAV6UM59</accession>
<keyword evidence="1" id="KW-0234">DNA repair</keyword>
<comment type="similarity">
    <text evidence="1">Belongs to the helicase family.</text>
</comment>
<dbReference type="GO" id="GO:0006310">
    <property type="term" value="P:DNA recombination"/>
    <property type="evidence" value="ECO:0007669"/>
    <property type="project" value="UniProtKB-KW"/>
</dbReference>
<dbReference type="InterPro" id="IPR027417">
    <property type="entry name" value="P-loop_NTPase"/>
</dbReference>
<keyword evidence="7" id="KW-1185">Reference proteome</keyword>
<dbReference type="GO" id="GO:0006281">
    <property type="term" value="P:DNA repair"/>
    <property type="evidence" value="ECO:0007669"/>
    <property type="project" value="UniProtKB-KW"/>
</dbReference>
<proteinExistence type="inferred from homology"/>
<keyword evidence="1" id="KW-0067">ATP-binding</keyword>
<dbReference type="Gene3D" id="3.60.10.10">
    <property type="entry name" value="Endonuclease/exonuclease/phosphatase"/>
    <property type="match status" value="1"/>
</dbReference>
<dbReference type="Pfam" id="PF05970">
    <property type="entry name" value="PIF1"/>
    <property type="match status" value="1"/>
</dbReference>
<dbReference type="Pfam" id="PF14214">
    <property type="entry name" value="Helitron_like_N"/>
    <property type="match status" value="1"/>
</dbReference>
<feature type="compositionally biased region" description="Basic and acidic residues" evidence="2">
    <location>
        <begin position="240"/>
        <end position="249"/>
    </location>
</feature>
<name>A0AAV6UM59_9ARAC</name>
<dbReference type="GO" id="GO:0005524">
    <property type="term" value="F:ATP binding"/>
    <property type="evidence" value="ECO:0007669"/>
    <property type="project" value="UniProtKB-KW"/>
</dbReference>
<dbReference type="SUPFAM" id="SSF52540">
    <property type="entry name" value="P-loop containing nucleoside triphosphate hydrolases"/>
    <property type="match status" value="2"/>
</dbReference>
<dbReference type="InterPro" id="IPR051055">
    <property type="entry name" value="PIF1_helicase"/>
</dbReference>
<dbReference type="GO" id="GO:0016787">
    <property type="term" value="F:hydrolase activity"/>
    <property type="evidence" value="ECO:0007669"/>
    <property type="project" value="UniProtKB-KW"/>
</dbReference>
<evidence type="ECO:0000313" key="6">
    <source>
        <dbReference type="EMBL" id="KAG8184768.1"/>
    </source>
</evidence>
<feature type="region of interest" description="Disordered" evidence="2">
    <location>
        <begin position="72"/>
        <end position="256"/>
    </location>
</feature>
<feature type="domain" description="DUF6570" evidence="5">
    <location>
        <begin position="361"/>
        <end position="484"/>
    </location>
</feature>
<organism evidence="6 7">
    <name type="scientific">Oedothorax gibbosus</name>
    <dbReference type="NCBI Taxonomy" id="931172"/>
    <lineage>
        <taxon>Eukaryota</taxon>
        <taxon>Metazoa</taxon>
        <taxon>Ecdysozoa</taxon>
        <taxon>Arthropoda</taxon>
        <taxon>Chelicerata</taxon>
        <taxon>Arachnida</taxon>
        <taxon>Araneae</taxon>
        <taxon>Araneomorphae</taxon>
        <taxon>Entelegynae</taxon>
        <taxon>Araneoidea</taxon>
        <taxon>Linyphiidae</taxon>
        <taxon>Erigoninae</taxon>
        <taxon>Oedothorax</taxon>
    </lineage>
</organism>
<dbReference type="SUPFAM" id="SSF56219">
    <property type="entry name" value="DNase I-like"/>
    <property type="match status" value="1"/>
</dbReference>
<dbReference type="PANTHER" id="PTHR47642:SF5">
    <property type="entry name" value="ATP-DEPENDENT DNA HELICASE"/>
    <property type="match status" value="1"/>
</dbReference>
<feature type="domain" description="Helitron helicase-like" evidence="4">
    <location>
        <begin position="661"/>
        <end position="788"/>
    </location>
</feature>
<evidence type="ECO:0000259" key="5">
    <source>
        <dbReference type="Pfam" id="PF20209"/>
    </source>
</evidence>
<keyword evidence="1" id="KW-0547">Nucleotide-binding</keyword>
<feature type="domain" description="DNA helicase Pif1-like DEAD-box helicase" evidence="3">
    <location>
        <begin position="1281"/>
        <end position="1482"/>
    </location>
</feature>
<dbReference type="InterPro" id="IPR025476">
    <property type="entry name" value="Helitron_helicase-like"/>
</dbReference>
<evidence type="ECO:0000259" key="4">
    <source>
        <dbReference type="Pfam" id="PF14214"/>
    </source>
</evidence>
<reference evidence="6 7" key="1">
    <citation type="journal article" date="2022" name="Nat. Ecol. Evol.">
        <title>A masculinizing supergene underlies an exaggerated male reproductive morph in a spider.</title>
        <authorList>
            <person name="Hendrickx F."/>
            <person name="De Corte Z."/>
            <person name="Sonet G."/>
            <person name="Van Belleghem S.M."/>
            <person name="Kostlbacher S."/>
            <person name="Vangestel C."/>
        </authorList>
    </citation>
    <scope>NUCLEOTIDE SEQUENCE [LARGE SCALE GENOMIC DNA]</scope>
    <source>
        <strain evidence="6">W744_W776</strain>
    </source>
</reference>
<dbReference type="Gene3D" id="3.40.50.300">
    <property type="entry name" value="P-loop containing nucleotide triphosphate hydrolases"/>
    <property type="match status" value="2"/>
</dbReference>
<dbReference type="PANTHER" id="PTHR47642">
    <property type="entry name" value="ATP-DEPENDENT DNA HELICASE"/>
    <property type="match status" value="1"/>
</dbReference>
<evidence type="ECO:0000256" key="2">
    <source>
        <dbReference type="SAM" id="MobiDB-lite"/>
    </source>
</evidence>
<comment type="cofactor">
    <cofactor evidence="1">
        <name>Mg(2+)</name>
        <dbReference type="ChEBI" id="CHEBI:18420"/>
    </cofactor>
</comment>
<dbReference type="CDD" id="cd18809">
    <property type="entry name" value="SF1_C_RecD"/>
    <property type="match status" value="1"/>
</dbReference>
<comment type="catalytic activity">
    <reaction evidence="1">
        <text>ATP + H2O = ADP + phosphate + H(+)</text>
        <dbReference type="Rhea" id="RHEA:13065"/>
        <dbReference type="ChEBI" id="CHEBI:15377"/>
        <dbReference type="ChEBI" id="CHEBI:15378"/>
        <dbReference type="ChEBI" id="CHEBI:30616"/>
        <dbReference type="ChEBI" id="CHEBI:43474"/>
        <dbReference type="ChEBI" id="CHEBI:456216"/>
        <dbReference type="EC" id="5.6.2.3"/>
    </reaction>
</comment>
<keyword evidence="1" id="KW-0347">Helicase</keyword>
<evidence type="ECO:0000256" key="1">
    <source>
        <dbReference type="RuleBase" id="RU363044"/>
    </source>
</evidence>
<dbReference type="Proteomes" id="UP000827092">
    <property type="component" value="Unassembled WGS sequence"/>
</dbReference>